<dbReference type="STRING" id="634771.SAMN04488128_11028"/>
<dbReference type="InterPro" id="IPR045865">
    <property type="entry name" value="ACT-like_dom_sf"/>
</dbReference>
<dbReference type="SUPFAM" id="SSF47598">
    <property type="entry name" value="Ribbon-helix-helix"/>
    <property type="match status" value="1"/>
</dbReference>
<proteinExistence type="inferred from homology"/>
<gene>
    <name evidence="8" type="ORF">SAMN04488128_11028</name>
</gene>
<evidence type="ECO:0000256" key="4">
    <source>
        <dbReference type="ARBA" id="ARBA00023125"/>
    </source>
</evidence>
<dbReference type="InterPro" id="IPR050192">
    <property type="entry name" value="CopG/NikR_regulator"/>
</dbReference>
<feature type="binding site" evidence="6">
    <location>
        <position position="77"/>
    </location>
    <ligand>
        <name>Ni(2+)</name>
        <dbReference type="ChEBI" id="CHEBI:49786"/>
    </ligand>
</feature>
<name>A0A1T4U6E1_9BACT</name>
<evidence type="ECO:0000256" key="5">
    <source>
        <dbReference type="ARBA" id="ARBA00023163"/>
    </source>
</evidence>
<feature type="domain" description="Transcription factor NikR nickel binding C-terminal" evidence="7">
    <location>
        <begin position="55"/>
        <end position="130"/>
    </location>
</feature>
<dbReference type="InterPro" id="IPR022988">
    <property type="entry name" value="Ni_resp_reg_NikR"/>
</dbReference>
<accession>A0A1T4U6E1</accession>
<dbReference type="SUPFAM" id="SSF55021">
    <property type="entry name" value="ACT-like"/>
    <property type="match status" value="1"/>
</dbReference>
<dbReference type="NCBIfam" id="NF003381">
    <property type="entry name" value="PRK04460.1"/>
    <property type="match status" value="1"/>
</dbReference>
<evidence type="ECO:0000256" key="3">
    <source>
        <dbReference type="ARBA" id="ARBA00023015"/>
    </source>
</evidence>
<organism evidence="8 9">
    <name type="scientific">Chitinophaga eiseniae</name>
    <dbReference type="NCBI Taxonomy" id="634771"/>
    <lineage>
        <taxon>Bacteria</taxon>
        <taxon>Pseudomonadati</taxon>
        <taxon>Bacteroidota</taxon>
        <taxon>Chitinophagia</taxon>
        <taxon>Chitinophagales</taxon>
        <taxon>Chitinophagaceae</taxon>
        <taxon>Chitinophaga</taxon>
    </lineage>
</organism>
<dbReference type="GO" id="GO:0016151">
    <property type="term" value="F:nickel cation binding"/>
    <property type="evidence" value="ECO:0007669"/>
    <property type="project" value="UniProtKB-UniRule"/>
</dbReference>
<dbReference type="PANTHER" id="PTHR34719:SF2">
    <property type="entry name" value="NICKEL-RESPONSIVE REGULATOR"/>
    <property type="match status" value="1"/>
</dbReference>
<feature type="binding site" evidence="6">
    <location>
        <position position="96"/>
    </location>
    <ligand>
        <name>Ni(2+)</name>
        <dbReference type="ChEBI" id="CHEBI:49786"/>
    </ligand>
</feature>
<keyword evidence="2 6" id="KW-0479">Metal-binding</keyword>
<reference evidence="9" key="1">
    <citation type="submission" date="2017-02" db="EMBL/GenBank/DDBJ databases">
        <authorList>
            <person name="Varghese N."/>
            <person name="Submissions S."/>
        </authorList>
    </citation>
    <scope>NUCLEOTIDE SEQUENCE [LARGE SCALE GENOMIC DNA]</scope>
    <source>
        <strain evidence="9">DSM 22224</strain>
    </source>
</reference>
<dbReference type="AlphaFoldDB" id="A0A1T4U6E1"/>
<keyword evidence="4 6" id="KW-0238">DNA-binding</keyword>
<keyword evidence="1 6" id="KW-0533">Nickel</keyword>
<dbReference type="InterPro" id="IPR027271">
    <property type="entry name" value="Acetolactate_synth/TF_NikR_C"/>
</dbReference>
<dbReference type="GO" id="GO:0003700">
    <property type="term" value="F:DNA-binding transcription factor activity"/>
    <property type="evidence" value="ECO:0007669"/>
    <property type="project" value="UniProtKB-UniRule"/>
</dbReference>
<dbReference type="HAMAP" id="MF_00476">
    <property type="entry name" value="NikR"/>
    <property type="match status" value="1"/>
</dbReference>
<dbReference type="Gene3D" id="1.10.1220.10">
    <property type="entry name" value="Met repressor-like"/>
    <property type="match status" value="1"/>
</dbReference>
<keyword evidence="5 6" id="KW-0804">Transcription</keyword>
<evidence type="ECO:0000256" key="2">
    <source>
        <dbReference type="ARBA" id="ARBA00022723"/>
    </source>
</evidence>
<sequence>MKVVRFGVSIEKNVLQLLDNYIEDNQFPNRSQAIRHLIQRIEVEKQWEADAVVGGSITLLFDHHKRDLLDKITDIQHDFHDLILCSQHIHLDHDNCLEIIAVKGKASLLKQLANALTAVKGIIHGQLSMTKIS</sequence>
<comment type="function">
    <text evidence="6">Transcriptional regulator.</text>
</comment>
<comment type="cofactor">
    <cofactor evidence="6">
        <name>Ni(2+)</name>
        <dbReference type="ChEBI" id="CHEBI:49786"/>
    </cofactor>
    <text evidence="6">Binds 1 nickel ion per subunit.</text>
</comment>
<dbReference type="InterPro" id="IPR010985">
    <property type="entry name" value="Ribbon_hlx_hlx"/>
</dbReference>
<evidence type="ECO:0000259" key="7">
    <source>
        <dbReference type="Pfam" id="PF08753"/>
    </source>
</evidence>
<protein>
    <recommendedName>
        <fullName evidence="6">Putative nickel-responsive regulator</fullName>
    </recommendedName>
</protein>
<feature type="binding site" evidence="6">
    <location>
        <position position="88"/>
    </location>
    <ligand>
        <name>Ni(2+)</name>
        <dbReference type="ChEBI" id="CHEBI:49786"/>
    </ligand>
</feature>
<dbReference type="RefSeq" id="WP_078673333.1">
    <property type="nucleotide sequence ID" value="NZ_FUWZ01000010.1"/>
</dbReference>
<evidence type="ECO:0000256" key="1">
    <source>
        <dbReference type="ARBA" id="ARBA00022596"/>
    </source>
</evidence>
<dbReference type="NCBIfam" id="NF002169">
    <property type="entry name" value="PRK01002.1"/>
    <property type="match status" value="1"/>
</dbReference>
<dbReference type="GO" id="GO:0010045">
    <property type="term" value="P:response to nickel cation"/>
    <property type="evidence" value="ECO:0007669"/>
    <property type="project" value="InterPro"/>
</dbReference>
<dbReference type="GO" id="GO:0003677">
    <property type="term" value="F:DNA binding"/>
    <property type="evidence" value="ECO:0007669"/>
    <property type="project" value="UniProtKB-KW"/>
</dbReference>
<keyword evidence="3 6" id="KW-0805">Transcription regulation</keyword>
<dbReference type="EMBL" id="FUWZ01000010">
    <property type="protein sequence ID" value="SKA48170.1"/>
    <property type="molecule type" value="Genomic_DNA"/>
</dbReference>
<comment type="similarity">
    <text evidence="6">Belongs to the transcriptional regulatory CopG/NikR family.</text>
</comment>
<dbReference type="PANTHER" id="PTHR34719">
    <property type="entry name" value="NICKEL-RESPONSIVE REGULATOR"/>
    <property type="match status" value="1"/>
</dbReference>
<keyword evidence="9" id="KW-1185">Reference proteome</keyword>
<dbReference type="CDD" id="cd22231">
    <property type="entry name" value="RHH_NikR_HicB-like"/>
    <property type="match status" value="1"/>
</dbReference>
<dbReference type="NCBIfam" id="NF002815">
    <property type="entry name" value="PRK02967.1"/>
    <property type="match status" value="1"/>
</dbReference>
<evidence type="ECO:0000256" key="6">
    <source>
        <dbReference type="HAMAP-Rule" id="MF_00476"/>
    </source>
</evidence>
<evidence type="ECO:0000313" key="8">
    <source>
        <dbReference type="EMBL" id="SKA48170.1"/>
    </source>
</evidence>
<dbReference type="Proteomes" id="UP000190367">
    <property type="component" value="Unassembled WGS sequence"/>
</dbReference>
<dbReference type="OrthoDB" id="9806294at2"/>
<dbReference type="InterPro" id="IPR013321">
    <property type="entry name" value="Arc_rbn_hlx_hlx"/>
</dbReference>
<dbReference type="Gene3D" id="3.30.70.1150">
    <property type="entry name" value="ACT-like. Chain A, domain 2"/>
    <property type="match status" value="1"/>
</dbReference>
<dbReference type="InterPro" id="IPR014864">
    <property type="entry name" value="TF_NikR_Ni-bd_C"/>
</dbReference>
<evidence type="ECO:0000313" key="9">
    <source>
        <dbReference type="Proteomes" id="UP000190367"/>
    </source>
</evidence>
<dbReference type="Pfam" id="PF08753">
    <property type="entry name" value="NikR_C"/>
    <property type="match status" value="1"/>
</dbReference>
<feature type="binding site" evidence="6">
    <location>
        <position position="90"/>
    </location>
    <ligand>
        <name>Ni(2+)</name>
        <dbReference type="ChEBI" id="CHEBI:49786"/>
    </ligand>
</feature>